<dbReference type="EC" id="2.3.2.27" evidence="1"/>
<dbReference type="Proteomes" id="UP000735302">
    <property type="component" value="Unassembled WGS sequence"/>
</dbReference>
<dbReference type="GO" id="GO:0007219">
    <property type="term" value="P:Notch signaling pathway"/>
    <property type="evidence" value="ECO:0007669"/>
    <property type="project" value="InterPro"/>
</dbReference>
<feature type="region of interest" description="Disordered" evidence="2">
    <location>
        <begin position="190"/>
        <end position="218"/>
    </location>
</feature>
<comment type="caution">
    <text evidence="3">The sequence shown here is derived from an EMBL/GenBank/DDBJ whole genome shotgun (WGS) entry which is preliminary data.</text>
</comment>
<protein>
    <recommendedName>
        <fullName evidence="1">E3 ubiquitin-protein ligase</fullName>
        <ecNumber evidence="1">2.3.2.27</ecNumber>
    </recommendedName>
</protein>
<keyword evidence="4" id="KW-1185">Reference proteome</keyword>
<sequence>MASEEEFVFSSCTFVFSDNVFAHDKLLWEGIIRLGFSMKLVESHVTVKKKSAPARDIEKLLEMISDALKPEIECDSQQFYAAQDLRRGQIEELEERREIGEIGQRQKIREDKFYTNKVAKGHVKEPETKLNGEPINAISKVNLQQKADLQKQYDELVYSKCWSPEEQTNEFDETPEASNTVVIRNMPHASPAIPLQKSRREDTLSHNAQSGHHDDSQEISLDADSGNIFCDAQFENENECGALAEQIECFKEKEQATGECGALAEQIECFKEKEQATGGASRSPGKTKRECGICFQDNAIPDSSSCCKGDLCQACKEKCPFCPFCRTPFKCITGNQPEGSMTITYSKTIQLRGFEGKDSYEIKYSFPSGRQGVRMVAD</sequence>
<dbReference type="GO" id="GO:0016567">
    <property type="term" value="P:protein ubiquitination"/>
    <property type="evidence" value="ECO:0007669"/>
    <property type="project" value="UniProtKB-UniRule"/>
</dbReference>
<proteinExistence type="inferred from homology"/>
<reference evidence="3 4" key="1">
    <citation type="journal article" date="2021" name="Elife">
        <title>Chloroplast acquisition without the gene transfer in kleptoplastic sea slugs, Plakobranchus ocellatus.</title>
        <authorList>
            <person name="Maeda T."/>
            <person name="Takahashi S."/>
            <person name="Yoshida T."/>
            <person name="Shimamura S."/>
            <person name="Takaki Y."/>
            <person name="Nagai Y."/>
            <person name="Toyoda A."/>
            <person name="Suzuki Y."/>
            <person name="Arimoto A."/>
            <person name="Ishii H."/>
            <person name="Satoh N."/>
            <person name="Nishiyama T."/>
            <person name="Hasebe M."/>
            <person name="Maruyama T."/>
            <person name="Minagawa J."/>
            <person name="Obokata J."/>
            <person name="Shigenobu S."/>
        </authorList>
    </citation>
    <scope>NUCLEOTIDE SEQUENCE [LARGE SCALE GENOMIC DNA]</scope>
</reference>
<dbReference type="InterPro" id="IPR039399">
    <property type="entry name" value="Deltex_C_sf"/>
</dbReference>
<keyword evidence="1" id="KW-0808">Transferase</keyword>
<evidence type="ECO:0000313" key="4">
    <source>
        <dbReference type="Proteomes" id="UP000735302"/>
    </source>
</evidence>
<evidence type="ECO:0000256" key="1">
    <source>
        <dbReference type="RuleBase" id="RU367105"/>
    </source>
</evidence>
<keyword evidence="1" id="KW-0863">Zinc-finger</keyword>
<keyword evidence="1" id="KW-0479">Metal-binding</keyword>
<comment type="catalytic activity">
    <reaction evidence="1">
        <text>S-ubiquitinyl-[E2 ubiquitin-conjugating enzyme]-L-cysteine + [acceptor protein]-L-lysine = [E2 ubiquitin-conjugating enzyme]-L-cysteine + N(6)-ubiquitinyl-[acceptor protein]-L-lysine.</text>
        <dbReference type="EC" id="2.3.2.27"/>
    </reaction>
</comment>
<gene>
    <name evidence="3" type="ORF">PoB_000095100</name>
</gene>
<name>A0AAV3XUG6_9GAST</name>
<dbReference type="GO" id="GO:0008270">
    <property type="term" value="F:zinc ion binding"/>
    <property type="evidence" value="ECO:0007669"/>
    <property type="project" value="UniProtKB-KW"/>
</dbReference>
<dbReference type="Gene3D" id="3.30.390.130">
    <property type="match status" value="1"/>
</dbReference>
<dbReference type="GO" id="GO:0061630">
    <property type="term" value="F:ubiquitin protein ligase activity"/>
    <property type="evidence" value="ECO:0007669"/>
    <property type="project" value="UniProtKB-UniRule"/>
</dbReference>
<accession>A0AAV3XUG6</accession>
<evidence type="ECO:0000313" key="3">
    <source>
        <dbReference type="EMBL" id="GFN74445.1"/>
    </source>
</evidence>
<keyword evidence="1" id="KW-0862">Zinc</keyword>
<evidence type="ECO:0000256" key="2">
    <source>
        <dbReference type="SAM" id="MobiDB-lite"/>
    </source>
</evidence>
<dbReference type="InterPro" id="IPR039398">
    <property type="entry name" value="Deltex_fam"/>
</dbReference>
<dbReference type="PANTHER" id="PTHR12622">
    <property type="entry name" value="DELTEX-RELATED"/>
    <property type="match status" value="1"/>
</dbReference>
<comment type="subcellular location">
    <subcellularLocation>
        <location evidence="1">Cytoplasm</location>
    </subcellularLocation>
</comment>
<comment type="similarity">
    <text evidence="1">Belongs to the Deltex family.</text>
</comment>
<dbReference type="GO" id="GO:0005737">
    <property type="term" value="C:cytoplasm"/>
    <property type="evidence" value="ECO:0007669"/>
    <property type="project" value="UniProtKB-SubCell"/>
</dbReference>
<dbReference type="EMBL" id="BLXT01000104">
    <property type="protein sequence ID" value="GFN74445.1"/>
    <property type="molecule type" value="Genomic_DNA"/>
</dbReference>
<dbReference type="AlphaFoldDB" id="A0AAV3XUG6"/>
<keyword evidence="1" id="KW-0963">Cytoplasm</keyword>
<organism evidence="3 4">
    <name type="scientific">Plakobranchus ocellatus</name>
    <dbReference type="NCBI Taxonomy" id="259542"/>
    <lineage>
        <taxon>Eukaryota</taxon>
        <taxon>Metazoa</taxon>
        <taxon>Spiralia</taxon>
        <taxon>Lophotrochozoa</taxon>
        <taxon>Mollusca</taxon>
        <taxon>Gastropoda</taxon>
        <taxon>Heterobranchia</taxon>
        <taxon>Euthyneura</taxon>
        <taxon>Panpulmonata</taxon>
        <taxon>Sacoglossa</taxon>
        <taxon>Placobranchoidea</taxon>
        <taxon>Plakobranchidae</taxon>
        <taxon>Plakobranchus</taxon>
    </lineage>
</organism>
<comment type="pathway">
    <text evidence="1">Protein modification; protein ubiquitination.</text>
</comment>